<dbReference type="EMBL" id="MN740556">
    <property type="protein sequence ID" value="QHU32961.1"/>
    <property type="molecule type" value="Genomic_DNA"/>
</dbReference>
<proteinExistence type="predicted"/>
<dbReference type="InterPro" id="IPR027417">
    <property type="entry name" value="P-loop_NTPase"/>
</dbReference>
<dbReference type="Gene3D" id="3.40.50.300">
    <property type="entry name" value="P-loop containing nucleotide triphosphate hydrolases"/>
    <property type="match status" value="2"/>
</dbReference>
<organism evidence="1">
    <name type="scientific">viral metagenome</name>
    <dbReference type="NCBI Taxonomy" id="1070528"/>
    <lineage>
        <taxon>unclassified sequences</taxon>
        <taxon>metagenomes</taxon>
        <taxon>organismal metagenomes</taxon>
    </lineage>
</organism>
<dbReference type="AlphaFoldDB" id="A0A6C0LT76"/>
<reference evidence="1" key="1">
    <citation type="journal article" date="2020" name="Nature">
        <title>Giant virus diversity and host interactions through global metagenomics.</title>
        <authorList>
            <person name="Schulz F."/>
            <person name="Roux S."/>
            <person name="Paez-Espino D."/>
            <person name="Jungbluth S."/>
            <person name="Walsh D.A."/>
            <person name="Denef V.J."/>
            <person name="McMahon K.D."/>
            <person name="Konstantinidis K.T."/>
            <person name="Eloe-Fadrosh E.A."/>
            <person name="Kyrpides N.C."/>
            <person name="Woyke T."/>
        </authorList>
    </citation>
    <scope>NUCLEOTIDE SEQUENCE</scope>
    <source>
        <strain evidence="1">GVMAG-S-1014582-52</strain>
    </source>
</reference>
<dbReference type="SUPFAM" id="SSF52540">
    <property type="entry name" value="P-loop containing nucleoside triphosphate hydrolases"/>
    <property type="match status" value="1"/>
</dbReference>
<evidence type="ECO:0000313" key="1">
    <source>
        <dbReference type="EMBL" id="QHU32961.1"/>
    </source>
</evidence>
<evidence type="ECO:0008006" key="2">
    <source>
        <dbReference type="Google" id="ProtNLM"/>
    </source>
</evidence>
<name>A0A6C0LT76_9ZZZZ</name>
<accession>A0A6C0LT76</accession>
<protein>
    <recommendedName>
        <fullName evidence="2">Helicase ATP-binding domain-containing protein</fullName>
    </recommendedName>
</protein>
<sequence length="904" mass="104138">MALFSNENRRNKIDTKFAINHIGHRRWDIISKQIDFETELWTGLYNIGKKIFKNNLVSNSICYGEDIYLMLRNDLLQLEIVSGEIEAINSNKINKKLSKADIIRYNNNLRKIKSEFSSLLQNISNEITINRSKIVFSGKFIELIIIKMMIHCKNLIDKMIDKQNHHQKISNSKFVTDEKLSYKKEILLIEDDIIQLIIGYTKFIEEKKLNIQLSKTCLEDLEKWINKAKQIIKYDSTNVIIHRPKFIFKTIYDEMLQKKNIDLYPSQKDIFKFVTENNSYLALVHTMLASGKTTMVLPLCGWLATVNIENRAKIIFCCPNEAVLLEVGRMIYGIGIPFGIVIRNIKDGSLIYKWSTFVDQKNPEKTAILYLCDIFVARILLEQRQGFIVNYKKYMDRNKIDPINFPIIGKHLPKIPDYILIGDELTKDADSREGFENNDFSVNTELFIDLMKIIPPRVILMSATLPTIEQFPEYHKIAKNNMIIKSFTSSEATIGCALISNKGKLFAPHFGAKTIDEIKNMLNIIQTNPFIGRFYTFEILLDMVSIFNKYELITPILKEVFDDPSKATQNNIQNITYEMLNTLINSKDNKLVEKISNIDNQRSIGTGVNLSTIFTTDFNKFCKGCIIYSNNPMNVALEIYRTNFDSFLIEEDKKNTRDIFHQIKILDIIEKHQKELENYNKIIKRMKSKSDDGIIKSNKEHNKKERMKTNSWEQLAKVNESYPIWDFPKELQLGSIEHLCKCEITSKFIPIASVMPEDLPIDSNVSSEILTLLASGIGIYSTSNNFLDDAYLKSVLLLAKRGLLRVIFSDGSIAYGTNLSVSNIIIIDELKDNESIVTKHSIKTIFQMLGRAGRGGDLSYEARIYTTSHDDALISIIQSYIKGTLDEGTRDEVTNIRKAFETIW</sequence>